<dbReference type="STRING" id="269670.SAMN02982927_02355"/>
<proteinExistence type="predicted"/>
<name>A0A1I2TKZ5_9BACL</name>
<dbReference type="Proteomes" id="UP000198752">
    <property type="component" value="Unassembled WGS sequence"/>
</dbReference>
<evidence type="ECO:0000313" key="1">
    <source>
        <dbReference type="EMBL" id="SFG65540.1"/>
    </source>
</evidence>
<gene>
    <name evidence="1" type="ORF">SAMN02982927_02355</name>
</gene>
<dbReference type="AlphaFoldDB" id="A0A1I2TKZ5"/>
<keyword evidence="2" id="KW-1185">Reference proteome</keyword>
<sequence>MRILLQTEFLDGEKFVMSGNDKAVPLDERFDAGEPVPTDQLVMNRDDFDSDEAMEHYFKDHPEAPRQAYDAYKEEKSAGHQQKVTVSSQAATGTAVFTLNGLHYKNVVQTAYVGTQYVYTTQQINNSGVGATQIITRFPLNGSSLNAKDYMTLRRFGHGETLQWGDHNGKDYFWVVAKATQVDNPDASGIDWGTQIARIQYQAGASIDYTDVPRFSSINHANKSGSSFGTLKRCEAALDSSRNYLMIWSMNTSNTVQFAYYNAAGLNNILDTQEAQASKYISAGDASVVAQCVKSYTSSDFYNKVAHQSVQGIEFSDGQAIYISSGGVGNQPVIQKGNWGTTDFTPYAVAVEGAEGSVLNNPVGNEVETEGIQLKGDYVYLNVSLHSDSSKVIFTVPKSDF</sequence>
<dbReference type="GO" id="GO:0042742">
    <property type="term" value="P:defense response to bacterium"/>
    <property type="evidence" value="ECO:0007669"/>
    <property type="project" value="InterPro"/>
</dbReference>
<dbReference type="InterPro" id="IPR035280">
    <property type="entry name" value="Helveticin_J"/>
</dbReference>
<reference evidence="2" key="1">
    <citation type="submission" date="2016-10" db="EMBL/GenBank/DDBJ databases">
        <authorList>
            <person name="Varghese N."/>
            <person name="Submissions S."/>
        </authorList>
    </citation>
    <scope>NUCLEOTIDE SEQUENCE [LARGE SCALE GENOMIC DNA]</scope>
    <source>
        <strain evidence="2">ATCC 700379</strain>
    </source>
</reference>
<dbReference type="EMBL" id="FOOY01000016">
    <property type="protein sequence ID" value="SFG65540.1"/>
    <property type="molecule type" value="Genomic_DNA"/>
</dbReference>
<dbReference type="Pfam" id="PF17312">
    <property type="entry name" value="Helveticin_J"/>
    <property type="match status" value="1"/>
</dbReference>
<evidence type="ECO:0000313" key="2">
    <source>
        <dbReference type="Proteomes" id="UP000198752"/>
    </source>
</evidence>
<accession>A0A1I2TKZ5</accession>
<organism evidence="1 2">
    <name type="scientific">Sporolactobacillus nakayamae</name>
    <dbReference type="NCBI Taxonomy" id="269670"/>
    <lineage>
        <taxon>Bacteria</taxon>
        <taxon>Bacillati</taxon>
        <taxon>Bacillota</taxon>
        <taxon>Bacilli</taxon>
        <taxon>Bacillales</taxon>
        <taxon>Sporolactobacillaceae</taxon>
        <taxon>Sporolactobacillus</taxon>
    </lineage>
</organism>
<protein>
    <submittedName>
        <fullName evidence="1">Uncharacterized protein</fullName>
    </submittedName>
</protein>